<feature type="repeat" description="WD" evidence="12">
    <location>
        <begin position="496"/>
        <end position="539"/>
    </location>
</feature>
<dbReference type="PROSITE" id="PS00108">
    <property type="entry name" value="PROTEIN_KINASE_ST"/>
    <property type="match status" value="1"/>
</dbReference>
<evidence type="ECO:0000256" key="6">
    <source>
        <dbReference type="ARBA" id="ARBA00022737"/>
    </source>
</evidence>
<proteinExistence type="inferred from homology"/>
<keyword evidence="7 13" id="KW-0547">Nucleotide-binding</keyword>
<dbReference type="Gene3D" id="1.20.1280.50">
    <property type="match status" value="1"/>
</dbReference>
<dbReference type="EMBL" id="JAOPGA020001068">
    <property type="protein sequence ID" value="KAL0484746.1"/>
    <property type="molecule type" value="Genomic_DNA"/>
</dbReference>
<feature type="domain" description="Protein kinase" evidence="14">
    <location>
        <begin position="4"/>
        <end position="286"/>
    </location>
</feature>
<feature type="binding site" evidence="13">
    <location>
        <position position="36"/>
    </location>
    <ligand>
        <name>ATP</name>
        <dbReference type="ChEBI" id="CHEBI:30616"/>
    </ligand>
</feature>
<dbReference type="PROSITE" id="PS00107">
    <property type="entry name" value="PROTEIN_KINASE_ATP"/>
    <property type="match status" value="1"/>
</dbReference>
<evidence type="ECO:0000259" key="14">
    <source>
        <dbReference type="PROSITE" id="PS50011"/>
    </source>
</evidence>
<dbReference type="InterPro" id="IPR001680">
    <property type="entry name" value="WD40_rpt"/>
</dbReference>
<keyword evidence="3" id="KW-0723">Serine/threonine-protein kinase</keyword>
<dbReference type="Pfam" id="PF00069">
    <property type="entry name" value="Pkinase"/>
    <property type="match status" value="1"/>
</dbReference>
<dbReference type="Gene3D" id="3.30.200.20">
    <property type="entry name" value="Phosphorylase Kinase, domain 1"/>
    <property type="match status" value="1"/>
</dbReference>
<dbReference type="InterPro" id="IPR001810">
    <property type="entry name" value="F-box_dom"/>
</dbReference>
<evidence type="ECO:0000313" key="16">
    <source>
        <dbReference type="EMBL" id="KAL0484746.1"/>
    </source>
</evidence>
<dbReference type="InterPro" id="IPR019775">
    <property type="entry name" value="WD40_repeat_CS"/>
</dbReference>
<evidence type="ECO:0000259" key="15">
    <source>
        <dbReference type="PROSITE" id="PS50181"/>
    </source>
</evidence>
<reference evidence="16 17" key="1">
    <citation type="submission" date="2024-03" db="EMBL/GenBank/DDBJ databases">
        <title>The Acrasis kona genome and developmental transcriptomes reveal deep origins of eukaryotic multicellular pathways.</title>
        <authorList>
            <person name="Sheikh S."/>
            <person name="Fu C.-J."/>
            <person name="Brown M.W."/>
            <person name="Baldauf S.L."/>
        </authorList>
    </citation>
    <scope>NUCLEOTIDE SEQUENCE [LARGE SCALE GENOMIC DNA]</scope>
    <source>
        <strain evidence="16 17">ATCC MYA-3509</strain>
    </source>
</reference>
<dbReference type="InterPro" id="IPR011009">
    <property type="entry name" value="Kinase-like_dom_sf"/>
</dbReference>
<evidence type="ECO:0000256" key="11">
    <source>
        <dbReference type="ARBA" id="ARBA00048679"/>
    </source>
</evidence>
<evidence type="ECO:0000256" key="13">
    <source>
        <dbReference type="PROSITE-ProRule" id="PRU10141"/>
    </source>
</evidence>
<dbReference type="GO" id="GO:0005524">
    <property type="term" value="F:ATP binding"/>
    <property type="evidence" value="ECO:0007669"/>
    <property type="project" value="UniProtKB-UniRule"/>
</dbReference>
<dbReference type="PROSITE" id="PS50082">
    <property type="entry name" value="WD_REPEATS_2"/>
    <property type="match status" value="1"/>
</dbReference>
<dbReference type="SMART" id="SM00220">
    <property type="entry name" value="S_TKc"/>
    <property type="match status" value="1"/>
</dbReference>
<dbReference type="Gene3D" id="2.130.10.10">
    <property type="entry name" value="YVTN repeat-like/Quinoprotein amine dehydrogenase"/>
    <property type="match status" value="1"/>
</dbReference>
<keyword evidence="4 12" id="KW-0853">WD repeat</keyword>
<keyword evidence="6" id="KW-0677">Repeat</keyword>
<dbReference type="EC" id="2.7.11.1" evidence="2"/>
<comment type="similarity">
    <text evidence="1">Belongs to the protein kinase superfamily. NEK Ser/Thr protein kinase family. NIMA subfamily.</text>
</comment>
<name>A0AAW2Z7R7_9EUKA</name>
<dbReference type="Gene3D" id="1.10.510.10">
    <property type="entry name" value="Transferase(Phosphotransferase) domain 1"/>
    <property type="match status" value="1"/>
</dbReference>
<gene>
    <name evidence="16" type="ORF">AKO1_003678</name>
</gene>
<dbReference type="InterPro" id="IPR017441">
    <property type="entry name" value="Protein_kinase_ATP_BS"/>
</dbReference>
<keyword evidence="9 13" id="KW-0067">ATP-binding</keyword>
<dbReference type="InterPro" id="IPR036047">
    <property type="entry name" value="F-box-like_dom_sf"/>
</dbReference>
<feature type="domain" description="F-box" evidence="15">
    <location>
        <begin position="309"/>
        <end position="356"/>
    </location>
</feature>
<dbReference type="SUPFAM" id="SSF81383">
    <property type="entry name" value="F-box domain"/>
    <property type="match status" value="1"/>
</dbReference>
<keyword evidence="17" id="KW-1185">Reference proteome</keyword>
<keyword evidence="5" id="KW-0808">Transferase</keyword>
<dbReference type="PANTHER" id="PTHR43671">
    <property type="entry name" value="SERINE/THREONINE-PROTEIN KINASE NEK"/>
    <property type="match status" value="1"/>
</dbReference>
<evidence type="ECO:0000256" key="8">
    <source>
        <dbReference type="ARBA" id="ARBA00022777"/>
    </source>
</evidence>
<evidence type="ECO:0000256" key="10">
    <source>
        <dbReference type="ARBA" id="ARBA00047899"/>
    </source>
</evidence>
<dbReference type="InterPro" id="IPR008271">
    <property type="entry name" value="Ser/Thr_kinase_AS"/>
</dbReference>
<protein>
    <recommendedName>
        <fullName evidence="2">non-specific serine/threonine protein kinase</fullName>
        <ecNumber evidence="2">2.7.11.1</ecNumber>
    </recommendedName>
</protein>
<dbReference type="InterPro" id="IPR000719">
    <property type="entry name" value="Prot_kinase_dom"/>
</dbReference>
<evidence type="ECO:0000256" key="7">
    <source>
        <dbReference type="ARBA" id="ARBA00022741"/>
    </source>
</evidence>
<accession>A0AAW2Z7R7</accession>
<dbReference type="Pfam" id="PF12937">
    <property type="entry name" value="F-box-like"/>
    <property type="match status" value="1"/>
</dbReference>
<sequence>MEKYTIHNLIGTGGFGQVYKAYCTTPELSNKPIALKQIPCNSISELNFALKVKEAQVCLLLDHPHIVKCYEFFIKRSISKAEPLTKVDDNKFNANEMWFLMIAFEYCDSGSLKSQINIKKKTNTNFDESTLWEWIHQLCQAISHIHKRKCIHRDIKPENCFLDSLKQCIKVGDMGLSKQMNEASQTNSILGTNHFIAPEMRVEDPKYSYKVDIWGLGCTIAELCTLKRCDFAYQVATAPHDLLASIQQTYSAAMVDFVKCTLELLPIKRLDADQLLERFFTTSPFATITLPSTSTSSTLKTPTAKTPTKNLINKMQNNTFIHIFTFLHYQDIMNLNEVCHLFHHIISQNNSLWCQLFKNEFGTKIDKSSQIKIIQDYKSLQEAFVYRMRLEKNWALSRFKFKAFQSVDKKAMTSVKIYADEFIVQNYISNMYTNYTKLKIKNDLDVVPVDLFHSQNGAHALVITSDCTGKIQLCDLYGLGLSDANRTVRMNVIDTLSHHTLGVTCLDFRPTVLDRLCVSAGFDNQIVLWDMISKRFLHRFRVDQHHSGDVRGLRIFDKSTLVSAGGRFINVYNVVQRELIRSIQIDKNVNAVCNDEGYIFESCLAGGDISGCVNLWDVRQSRRLGSFHMKGPGDPVKEIYWNGNMIVTGSSTGRILSVDVRRLSDDASQTREIFTSNLEATGCVAGLHVDGVKVISGSRRGPINILSARDGHFINKFNHNYDESVASRKVIAIDASETVLLSVSSSGVLSAFDFSNVCVPGGSGSTLSGKNIVNKNCTLQ</sequence>
<comment type="catalytic activity">
    <reaction evidence="10">
        <text>L-threonyl-[protein] + ATP = O-phospho-L-threonyl-[protein] + ADP + H(+)</text>
        <dbReference type="Rhea" id="RHEA:46608"/>
        <dbReference type="Rhea" id="RHEA-COMP:11060"/>
        <dbReference type="Rhea" id="RHEA-COMP:11605"/>
        <dbReference type="ChEBI" id="CHEBI:15378"/>
        <dbReference type="ChEBI" id="CHEBI:30013"/>
        <dbReference type="ChEBI" id="CHEBI:30616"/>
        <dbReference type="ChEBI" id="CHEBI:61977"/>
        <dbReference type="ChEBI" id="CHEBI:456216"/>
        <dbReference type="EC" id="2.7.11.1"/>
    </reaction>
</comment>
<dbReference type="SMART" id="SM00320">
    <property type="entry name" value="WD40"/>
    <property type="match status" value="4"/>
</dbReference>
<dbReference type="SUPFAM" id="SSF50978">
    <property type="entry name" value="WD40 repeat-like"/>
    <property type="match status" value="1"/>
</dbReference>
<dbReference type="PROSITE" id="PS50181">
    <property type="entry name" value="FBOX"/>
    <property type="match status" value="1"/>
</dbReference>
<evidence type="ECO:0000256" key="4">
    <source>
        <dbReference type="ARBA" id="ARBA00022574"/>
    </source>
</evidence>
<dbReference type="InterPro" id="IPR036322">
    <property type="entry name" value="WD40_repeat_dom_sf"/>
</dbReference>
<keyword evidence="8 16" id="KW-0418">Kinase</keyword>
<evidence type="ECO:0000256" key="9">
    <source>
        <dbReference type="ARBA" id="ARBA00022840"/>
    </source>
</evidence>
<evidence type="ECO:0000256" key="3">
    <source>
        <dbReference type="ARBA" id="ARBA00022527"/>
    </source>
</evidence>
<dbReference type="PROSITE" id="PS50294">
    <property type="entry name" value="WD_REPEATS_REGION"/>
    <property type="match status" value="1"/>
</dbReference>
<dbReference type="AlphaFoldDB" id="A0AAW2Z7R7"/>
<organism evidence="16 17">
    <name type="scientific">Acrasis kona</name>
    <dbReference type="NCBI Taxonomy" id="1008807"/>
    <lineage>
        <taxon>Eukaryota</taxon>
        <taxon>Discoba</taxon>
        <taxon>Heterolobosea</taxon>
        <taxon>Tetramitia</taxon>
        <taxon>Eutetramitia</taxon>
        <taxon>Acrasidae</taxon>
        <taxon>Acrasis</taxon>
    </lineage>
</organism>
<dbReference type="PANTHER" id="PTHR43671:SF98">
    <property type="entry name" value="SERINE_THREONINE-PROTEIN KINASE NEK11"/>
    <property type="match status" value="1"/>
</dbReference>
<dbReference type="GO" id="GO:0004674">
    <property type="term" value="F:protein serine/threonine kinase activity"/>
    <property type="evidence" value="ECO:0007669"/>
    <property type="project" value="UniProtKB-KW"/>
</dbReference>
<dbReference type="PROSITE" id="PS50011">
    <property type="entry name" value="PROTEIN_KINASE_DOM"/>
    <property type="match status" value="1"/>
</dbReference>
<dbReference type="PROSITE" id="PS00678">
    <property type="entry name" value="WD_REPEATS_1"/>
    <property type="match status" value="1"/>
</dbReference>
<dbReference type="InterPro" id="IPR015943">
    <property type="entry name" value="WD40/YVTN_repeat-like_dom_sf"/>
</dbReference>
<evidence type="ECO:0000256" key="12">
    <source>
        <dbReference type="PROSITE-ProRule" id="PRU00221"/>
    </source>
</evidence>
<evidence type="ECO:0000256" key="5">
    <source>
        <dbReference type="ARBA" id="ARBA00022679"/>
    </source>
</evidence>
<dbReference type="InterPro" id="IPR050660">
    <property type="entry name" value="NEK_Ser/Thr_kinase"/>
</dbReference>
<dbReference type="Proteomes" id="UP001431209">
    <property type="component" value="Unassembled WGS sequence"/>
</dbReference>
<comment type="catalytic activity">
    <reaction evidence="11">
        <text>L-seryl-[protein] + ATP = O-phospho-L-seryl-[protein] + ADP + H(+)</text>
        <dbReference type="Rhea" id="RHEA:17989"/>
        <dbReference type="Rhea" id="RHEA-COMP:9863"/>
        <dbReference type="Rhea" id="RHEA-COMP:11604"/>
        <dbReference type="ChEBI" id="CHEBI:15378"/>
        <dbReference type="ChEBI" id="CHEBI:29999"/>
        <dbReference type="ChEBI" id="CHEBI:30616"/>
        <dbReference type="ChEBI" id="CHEBI:83421"/>
        <dbReference type="ChEBI" id="CHEBI:456216"/>
        <dbReference type="EC" id="2.7.11.1"/>
    </reaction>
</comment>
<comment type="caution">
    <text evidence="16">The sequence shown here is derived from an EMBL/GenBank/DDBJ whole genome shotgun (WGS) entry which is preliminary data.</text>
</comment>
<dbReference type="SUPFAM" id="SSF56112">
    <property type="entry name" value="Protein kinase-like (PK-like)"/>
    <property type="match status" value="1"/>
</dbReference>
<evidence type="ECO:0000313" key="17">
    <source>
        <dbReference type="Proteomes" id="UP001431209"/>
    </source>
</evidence>
<evidence type="ECO:0000256" key="2">
    <source>
        <dbReference type="ARBA" id="ARBA00012513"/>
    </source>
</evidence>
<evidence type="ECO:0000256" key="1">
    <source>
        <dbReference type="ARBA" id="ARBA00010886"/>
    </source>
</evidence>